<protein>
    <recommendedName>
        <fullName evidence="4">Lipoprotein</fullName>
    </recommendedName>
</protein>
<evidence type="ECO:0000256" key="1">
    <source>
        <dbReference type="SAM" id="SignalP"/>
    </source>
</evidence>
<keyword evidence="1" id="KW-0732">Signal</keyword>
<keyword evidence="3" id="KW-1185">Reference proteome</keyword>
<dbReference type="PROSITE" id="PS51257">
    <property type="entry name" value="PROKAR_LIPOPROTEIN"/>
    <property type="match status" value="1"/>
</dbReference>
<reference evidence="2 3" key="1">
    <citation type="submission" date="2021-03" db="EMBL/GenBank/DDBJ databases">
        <title>Antimicrobial resistance genes in bacteria isolated from Japanese honey, and their potential for conferring macrolide and lincosamide resistance in the American foulbrood pathogen Paenibacillus larvae.</title>
        <authorList>
            <person name="Okamoto M."/>
            <person name="Kumagai M."/>
            <person name="Kanamori H."/>
            <person name="Takamatsu D."/>
        </authorList>
    </citation>
    <scope>NUCLEOTIDE SEQUENCE [LARGE SCALE GENOMIC DNA]</scope>
    <source>
        <strain evidence="2 3">J42TS3</strain>
    </source>
</reference>
<proteinExistence type="predicted"/>
<evidence type="ECO:0000313" key="3">
    <source>
        <dbReference type="Proteomes" id="UP000679992"/>
    </source>
</evidence>
<accession>A0ABQ4MHM9</accession>
<feature type="signal peptide" evidence="1">
    <location>
        <begin position="1"/>
        <end position="24"/>
    </location>
</feature>
<comment type="caution">
    <text evidence="2">The sequence shown here is derived from an EMBL/GenBank/DDBJ whole genome shotgun (WGS) entry which is preliminary data.</text>
</comment>
<name>A0ABQ4MHM9_9BACL</name>
<organism evidence="2 3">
    <name type="scientific">Paenibacillus vini</name>
    <dbReference type="NCBI Taxonomy" id="1476024"/>
    <lineage>
        <taxon>Bacteria</taxon>
        <taxon>Bacillati</taxon>
        <taxon>Bacillota</taxon>
        <taxon>Bacilli</taxon>
        <taxon>Bacillales</taxon>
        <taxon>Paenibacillaceae</taxon>
        <taxon>Paenibacillus</taxon>
    </lineage>
</organism>
<evidence type="ECO:0000313" key="2">
    <source>
        <dbReference type="EMBL" id="GIP55477.1"/>
    </source>
</evidence>
<dbReference type="RefSeq" id="WP_213656413.1">
    <property type="nucleotide sequence ID" value="NZ_BOSL01000019.1"/>
</dbReference>
<dbReference type="Proteomes" id="UP000679992">
    <property type="component" value="Unassembled WGS sequence"/>
</dbReference>
<feature type="chain" id="PRO_5045198504" description="Lipoprotein" evidence="1">
    <location>
        <begin position="25"/>
        <end position="143"/>
    </location>
</feature>
<gene>
    <name evidence="2" type="ORF">J42TS3_45120</name>
</gene>
<sequence>MRLRSKWITGILCVALMIGCYSQADIVAAKEEPPQGFIEIVDLDKNVLIKRVKFDNELSDKMKVVLADMRLNGRSNLDFPKGILMKVPLHTRVHNEWFDDMIREAIVIFEPGQQPLVLLFNRKNQPVLFTASSDGGLLGLVKN</sequence>
<dbReference type="EMBL" id="BOSL01000019">
    <property type="protein sequence ID" value="GIP55477.1"/>
    <property type="molecule type" value="Genomic_DNA"/>
</dbReference>
<evidence type="ECO:0008006" key="4">
    <source>
        <dbReference type="Google" id="ProtNLM"/>
    </source>
</evidence>